<dbReference type="SUPFAM" id="SSF56322">
    <property type="entry name" value="ADC synthase"/>
    <property type="match status" value="1"/>
</dbReference>
<evidence type="ECO:0000256" key="1">
    <source>
        <dbReference type="ARBA" id="ARBA00001946"/>
    </source>
</evidence>
<evidence type="ECO:0000256" key="2">
    <source>
        <dbReference type="ARBA" id="ARBA00022723"/>
    </source>
</evidence>
<keyword evidence="2" id="KW-0479">Metal-binding</keyword>
<dbReference type="PRINTS" id="PR00095">
    <property type="entry name" value="ANTSNTHASEI"/>
</dbReference>
<feature type="non-terminal residue" evidence="6">
    <location>
        <position position="1"/>
    </location>
</feature>
<dbReference type="InterPro" id="IPR019999">
    <property type="entry name" value="Anth_synth_I-like"/>
</dbReference>
<dbReference type="GO" id="GO:0016829">
    <property type="term" value="F:lyase activity"/>
    <property type="evidence" value="ECO:0007669"/>
    <property type="project" value="UniProtKB-KW"/>
</dbReference>
<gene>
    <name evidence="6" type="ORF">LCGC14_1555720</name>
</gene>
<dbReference type="GO" id="GO:0000162">
    <property type="term" value="P:L-tryptophan biosynthetic process"/>
    <property type="evidence" value="ECO:0007669"/>
    <property type="project" value="TreeGrafter"/>
</dbReference>
<sequence length="331" mass="36746">TILIFDHLKHKIKVVANAKIEDDTDKVYEEAKKKIEKIISKMNKLQPAKALSEPQEPPADVESNISKEDFIKNVEKAKEYIKAGDIIQVVLSQRYKTSLKGKDPFDIYRVLRTINPSPYMYYITFKDIKLIGSSPEALVKVQEGVLTTRPIAGTRRRGLDEAEDLILEEEMKNSEKEKAEHLMLLDLGRNDLGRVSEVGTVAVDEFMNVEKYSHVMHMVSSVTGSLAEGKDAFDALKAVFPAGTVSGAPKIRAMEIIDELETTLRGPYAGAVGYFGFNGDLDSAIAIRTIVVKDDKAYVQAGAGIVYDSEAELEYKECQNKARALLKALGD</sequence>
<dbReference type="InterPro" id="IPR015890">
    <property type="entry name" value="Chorismate_C"/>
</dbReference>
<dbReference type="InterPro" id="IPR005801">
    <property type="entry name" value="ADC_synthase"/>
</dbReference>
<evidence type="ECO:0000256" key="3">
    <source>
        <dbReference type="ARBA" id="ARBA00022842"/>
    </source>
</evidence>
<reference evidence="6" key="1">
    <citation type="journal article" date="2015" name="Nature">
        <title>Complex archaea that bridge the gap between prokaryotes and eukaryotes.</title>
        <authorList>
            <person name="Spang A."/>
            <person name="Saw J.H."/>
            <person name="Jorgensen S.L."/>
            <person name="Zaremba-Niedzwiedzka K."/>
            <person name="Martijn J."/>
            <person name="Lind A.E."/>
            <person name="van Eijk R."/>
            <person name="Schleper C."/>
            <person name="Guy L."/>
            <person name="Ettema T.J."/>
        </authorList>
    </citation>
    <scope>NUCLEOTIDE SEQUENCE</scope>
</reference>
<keyword evidence="4" id="KW-0456">Lyase</keyword>
<dbReference type="EMBL" id="LAZR01011954">
    <property type="protein sequence ID" value="KKM51166.1"/>
    <property type="molecule type" value="Genomic_DNA"/>
</dbReference>
<dbReference type="Gene3D" id="3.60.120.10">
    <property type="entry name" value="Anthranilate synthase"/>
    <property type="match status" value="1"/>
</dbReference>
<dbReference type="GO" id="GO:0046872">
    <property type="term" value="F:metal ion binding"/>
    <property type="evidence" value="ECO:0007669"/>
    <property type="project" value="UniProtKB-KW"/>
</dbReference>
<evidence type="ECO:0000313" key="6">
    <source>
        <dbReference type="EMBL" id="KKM51166.1"/>
    </source>
</evidence>
<dbReference type="PANTHER" id="PTHR11236">
    <property type="entry name" value="AMINOBENZOATE/ANTHRANILATE SYNTHASE"/>
    <property type="match status" value="1"/>
</dbReference>
<evidence type="ECO:0000259" key="5">
    <source>
        <dbReference type="Pfam" id="PF00425"/>
    </source>
</evidence>
<organism evidence="6">
    <name type="scientific">marine sediment metagenome</name>
    <dbReference type="NCBI Taxonomy" id="412755"/>
    <lineage>
        <taxon>unclassified sequences</taxon>
        <taxon>metagenomes</taxon>
        <taxon>ecological metagenomes</taxon>
    </lineage>
</organism>
<comment type="caution">
    <text evidence="6">The sequence shown here is derived from an EMBL/GenBank/DDBJ whole genome shotgun (WGS) entry which is preliminary data.</text>
</comment>
<comment type="cofactor">
    <cofactor evidence="1">
        <name>Mg(2+)</name>
        <dbReference type="ChEBI" id="CHEBI:18420"/>
    </cofactor>
</comment>
<proteinExistence type="predicted"/>
<dbReference type="Pfam" id="PF00425">
    <property type="entry name" value="Chorismate_bind"/>
    <property type="match status" value="1"/>
</dbReference>
<protein>
    <recommendedName>
        <fullName evidence="5">Chorismate-utilising enzyme C-terminal domain-containing protein</fullName>
    </recommendedName>
</protein>
<name>A0A0F9LPT4_9ZZZZ</name>
<keyword evidence="3" id="KW-0460">Magnesium</keyword>
<feature type="domain" description="Chorismate-utilising enzyme C-terminal" evidence="5">
    <location>
        <begin position="67"/>
        <end position="321"/>
    </location>
</feature>
<dbReference type="AlphaFoldDB" id="A0A0F9LPT4"/>
<accession>A0A0F9LPT4</accession>
<dbReference type="PANTHER" id="PTHR11236:SF48">
    <property type="entry name" value="ISOCHORISMATE SYNTHASE MENF"/>
    <property type="match status" value="1"/>
</dbReference>
<evidence type="ECO:0000256" key="4">
    <source>
        <dbReference type="ARBA" id="ARBA00023239"/>
    </source>
</evidence>